<reference evidence="1 2" key="1">
    <citation type="journal article" date="2012" name="J. Bacteriol.">
        <title>Complete Genome Sequence of the Beer Spoilage Organism Pediococcus claussenii ATCC BAA-344T.</title>
        <authorList>
            <person name="Pittet V."/>
            <person name="Abegunde T."/>
            <person name="Marfleet T."/>
            <person name="Haakensen M."/>
            <person name="Morrow K."/>
            <person name="Jayaprakash T."/>
            <person name="Schroeder K."/>
            <person name="Trost B."/>
            <person name="Byrns S."/>
            <person name="Bergsveinson J."/>
            <person name="Kusalik A."/>
            <person name="Ziola B."/>
        </authorList>
    </citation>
    <scope>NUCLEOTIDE SEQUENCE [LARGE SCALE GENOMIC DNA]</scope>
    <source>
        <strain evidence="1 2">ATCC BAA-344</strain>
    </source>
</reference>
<name>G8PAV9_PEDCP</name>
<dbReference type="AlphaFoldDB" id="G8PAV9"/>
<keyword evidence="2" id="KW-1185">Reference proteome</keyword>
<dbReference type="HOGENOM" id="CLU_3082920_0_0_9"/>
<dbReference type="STRING" id="701521.PECL_1609"/>
<dbReference type="Proteomes" id="UP000005444">
    <property type="component" value="Chromosome"/>
</dbReference>
<accession>G8PAV9</accession>
<organism evidence="1 2">
    <name type="scientific">Pediococcus claussenii (strain ATCC BAA-344 / DSM 14800 / JCM 18046 / KCTC 3811 / LMG 21948 / P06)</name>
    <dbReference type="NCBI Taxonomy" id="701521"/>
    <lineage>
        <taxon>Bacteria</taxon>
        <taxon>Bacillati</taxon>
        <taxon>Bacillota</taxon>
        <taxon>Bacilli</taxon>
        <taxon>Lactobacillales</taxon>
        <taxon>Lactobacillaceae</taxon>
        <taxon>Pediococcus</taxon>
    </lineage>
</organism>
<dbReference type="EMBL" id="CP003137">
    <property type="protein sequence ID" value="AEV95827.1"/>
    <property type="molecule type" value="Genomic_DNA"/>
</dbReference>
<evidence type="ECO:0000313" key="1">
    <source>
        <dbReference type="EMBL" id="AEV95827.1"/>
    </source>
</evidence>
<sequence length="52" mass="5561">MNDGDSFGANVQKQLYGNKIANLLKELPKHAGDFMAHSKGSLKAGNSESELV</sequence>
<dbReference type="KEGG" id="pce:PECL_1609"/>
<proteinExistence type="predicted"/>
<dbReference type="PATRIC" id="fig|701521.8.peg.1509"/>
<evidence type="ECO:0000313" key="2">
    <source>
        <dbReference type="Proteomes" id="UP000005444"/>
    </source>
</evidence>
<protein>
    <submittedName>
        <fullName evidence="1">Uncharacterized protein</fullName>
    </submittedName>
</protein>
<gene>
    <name evidence="1" type="ordered locus">PECL_1609</name>
</gene>